<protein>
    <submittedName>
        <fullName evidence="4">Pilus assembly protein</fullName>
    </submittedName>
</protein>
<evidence type="ECO:0000256" key="2">
    <source>
        <dbReference type="SAM" id="Phobius"/>
    </source>
</evidence>
<feature type="transmembrane region" description="Helical" evidence="2">
    <location>
        <begin position="20"/>
        <end position="42"/>
    </location>
</feature>
<accession>A0A8J7WUZ9</accession>
<gene>
    <name evidence="4" type="ORF">KGA66_21515</name>
</gene>
<feature type="compositionally biased region" description="Basic and acidic residues" evidence="1">
    <location>
        <begin position="140"/>
        <end position="153"/>
    </location>
</feature>
<keyword evidence="2" id="KW-0472">Membrane</keyword>
<evidence type="ECO:0000259" key="3">
    <source>
        <dbReference type="Pfam" id="PF07811"/>
    </source>
</evidence>
<sequence length="153" mass="15906">MRTPAAVLRHRSKRERGSALAESAIVMGLLALLVFGVIQYALDEHAEQAAQSAASLALATARAQNGTAGQGQTAAQQLLTSLTGAIHDTSVTVDRTASEVTVHVTGHVDTLLGLTQTITASAAGPVERFEPDALGLGQPDTRHPDVARHGIRT</sequence>
<keyword evidence="2" id="KW-0812">Transmembrane</keyword>
<evidence type="ECO:0000256" key="1">
    <source>
        <dbReference type="SAM" id="MobiDB-lite"/>
    </source>
</evidence>
<proteinExistence type="predicted"/>
<dbReference type="Pfam" id="PF07811">
    <property type="entry name" value="TadE"/>
    <property type="match status" value="1"/>
</dbReference>
<dbReference type="AlphaFoldDB" id="A0A8J7WUZ9"/>
<dbReference type="InterPro" id="IPR012495">
    <property type="entry name" value="TadE-like_dom"/>
</dbReference>
<keyword evidence="2" id="KW-1133">Transmembrane helix</keyword>
<name>A0A8J7WUZ9_9ACTN</name>
<dbReference type="RefSeq" id="WP_211469999.1">
    <property type="nucleotide sequence ID" value="NZ_JAGSXH010000093.1"/>
</dbReference>
<dbReference type="EMBL" id="JAGSXH010000093">
    <property type="protein sequence ID" value="MBS2965644.1"/>
    <property type="molecule type" value="Genomic_DNA"/>
</dbReference>
<feature type="region of interest" description="Disordered" evidence="1">
    <location>
        <begin position="130"/>
        <end position="153"/>
    </location>
</feature>
<comment type="caution">
    <text evidence="4">The sequence shown here is derived from an EMBL/GenBank/DDBJ whole genome shotgun (WGS) entry which is preliminary data.</text>
</comment>
<evidence type="ECO:0000313" key="4">
    <source>
        <dbReference type="EMBL" id="MBS2965644.1"/>
    </source>
</evidence>
<keyword evidence="5" id="KW-1185">Reference proteome</keyword>
<feature type="domain" description="TadE-like" evidence="3">
    <location>
        <begin position="17"/>
        <end position="55"/>
    </location>
</feature>
<reference evidence="4" key="1">
    <citation type="submission" date="2021-04" db="EMBL/GenBank/DDBJ databases">
        <title>Genome based classification of Actinospica acidithermotolerans sp. nov., an actinobacterium isolated from an Indonesian hot spring.</title>
        <authorList>
            <person name="Kusuma A.B."/>
            <person name="Putra K.E."/>
            <person name="Nafisah S."/>
            <person name="Loh J."/>
            <person name="Nouioui I."/>
            <person name="Goodfellow M."/>
        </authorList>
    </citation>
    <scope>NUCLEOTIDE SEQUENCE</scope>
    <source>
        <strain evidence="4">DSM 45618</strain>
    </source>
</reference>
<dbReference type="Proteomes" id="UP000677913">
    <property type="component" value="Unassembled WGS sequence"/>
</dbReference>
<organism evidence="4 5">
    <name type="scientific">Actinocrinis puniceicyclus</name>
    <dbReference type="NCBI Taxonomy" id="977794"/>
    <lineage>
        <taxon>Bacteria</taxon>
        <taxon>Bacillati</taxon>
        <taxon>Actinomycetota</taxon>
        <taxon>Actinomycetes</taxon>
        <taxon>Catenulisporales</taxon>
        <taxon>Actinospicaceae</taxon>
        <taxon>Actinocrinis</taxon>
    </lineage>
</organism>
<evidence type="ECO:0000313" key="5">
    <source>
        <dbReference type="Proteomes" id="UP000677913"/>
    </source>
</evidence>